<dbReference type="AlphaFoldDB" id="H8I7D5"/>
<dbReference type="InterPro" id="IPR029058">
    <property type="entry name" value="AB_hydrolase_fold"/>
</dbReference>
<dbReference type="InterPro" id="IPR000073">
    <property type="entry name" value="AB_hydrolase_1"/>
</dbReference>
<reference evidence="2 3" key="1">
    <citation type="journal article" date="2012" name="J. Bacteriol.">
        <title>Complete genome sequence of a thermophilic methanogen, Methanocella conradii HZ254, isolated from Chinese rice field soil.</title>
        <authorList>
            <person name="Lu Z."/>
            <person name="Lu Y."/>
        </authorList>
    </citation>
    <scope>NUCLEOTIDE SEQUENCE [LARGE SCALE GENOMIC DNA]</scope>
    <source>
        <strain evidence="3">DSM 24694 / JCM 17849 / CGMCC 1.5162 / HZ254</strain>
    </source>
</reference>
<dbReference type="STRING" id="1041930.Mtc_2062"/>
<dbReference type="OrthoDB" id="7531at2157"/>
<dbReference type="GO" id="GO:0016787">
    <property type="term" value="F:hydrolase activity"/>
    <property type="evidence" value="ECO:0007669"/>
    <property type="project" value="UniProtKB-KW"/>
</dbReference>
<gene>
    <name evidence="2" type="ordered locus">Mtc_2062</name>
</gene>
<dbReference type="KEGG" id="mez:Mtc_2062"/>
<keyword evidence="2" id="KW-0012">Acyltransferase</keyword>
<dbReference type="Pfam" id="PF00561">
    <property type="entry name" value="Abhydrolase_1"/>
    <property type="match status" value="1"/>
</dbReference>
<protein>
    <submittedName>
        <fullName evidence="2">Hydrolase or acyltransferase (Alpha/beta hydrolase superfamily)</fullName>
    </submittedName>
</protein>
<dbReference type="Proteomes" id="UP000005233">
    <property type="component" value="Chromosome"/>
</dbReference>
<dbReference type="PANTHER" id="PTHR43798:SF6">
    <property type="entry name" value="HYDROLASE, PUTATIVE (AFU_ORTHOLOGUE AFUA_4G13070)-RELATED"/>
    <property type="match status" value="1"/>
</dbReference>
<evidence type="ECO:0000313" key="3">
    <source>
        <dbReference type="Proteomes" id="UP000005233"/>
    </source>
</evidence>
<name>H8I7D5_METCZ</name>
<dbReference type="SUPFAM" id="SSF53474">
    <property type="entry name" value="alpha/beta-Hydrolases"/>
    <property type="match status" value="1"/>
</dbReference>
<dbReference type="GeneID" id="11972217"/>
<accession>H8I7D5</accession>
<proteinExistence type="predicted"/>
<organism evidence="2 3">
    <name type="scientific">Methanocella conradii (strain DSM 24694 / JCM 17849 / CGMCC 1.5162 / HZ254)</name>
    <dbReference type="NCBI Taxonomy" id="1041930"/>
    <lineage>
        <taxon>Archaea</taxon>
        <taxon>Methanobacteriati</taxon>
        <taxon>Methanobacteriota</taxon>
        <taxon>Stenosarchaea group</taxon>
        <taxon>Methanomicrobia</taxon>
        <taxon>Methanocellales</taxon>
        <taxon>Methanocellaceae</taxon>
        <taxon>Methanocella</taxon>
    </lineage>
</organism>
<dbReference type="PRINTS" id="PR00111">
    <property type="entry name" value="ABHYDROLASE"/>
</dbReference>
<dbReference type="PANTHER" id="PTHR43798">
    <property type="entry name" value="MONOACYLGLYCEROL LIPASE"/>
    <property type="match status" value="1"/>
</dbReference>
<dbReference type="RefSeq" id="WP_014406632.1">
    <property type="nucleotide sequence ID" value="NC_017034.1"/>
</dbReference>
<feature type="domain" description="AB hydrolase-1" evidence="1">
    <location>
        <begin position="20"/>
        <end position="247"/>
    </location>
</feature>
<dbReference type="eggNOG" id="arCOG01648">
    <property type="taxonomic scope" value="Archaea"/>
</dbReference>
<sequence length="277" mass="31810">MFCDVGGVNLYYEIYGEGTPVLMLHGYGIDHNVMEGCMEPIFNGRAGYKRIYVDLPGMGRSEAPEWLENTDQVLGIILKFVENAVHGNFLLAGESYGGYLARGMVQRMPDRIDGVLLICPVIVGERSRRQLPPRTVFVRDEGLLASISPEERKFFERMLILQDERRWERFQKDVLPGRRLENKKFLEKLKKHGYECSYDVDKLERPFDRPSLILAGRQDASVGYRDALRLIDVYSRSTFAILDRAGHGLEVEQEGVFNCLANEWLDRVEEHRASGKF</sequence>
<keyword evidence="2" id="KW-0808">Transferase</keyword>
<dbReference type="InterPro" id="IPR050266">
    <property type="entry name" value="AB_hydrolase_sf"/>
</dbReference>
<keyword evidence="2" id="KW-0378">Hydrolase</keyword>
<dbReference type="HOGENOM" id="CLU_088923_0_0_2"/>
<dbReference type="EMBL" id="CP003243">
    <property type="protein sequence ID" value="AFD00801.1"/>
    <property type="molecule type" value="Genomic_DNA"/>
</dbReference>
<evidence type="ECO:0000313" key="2">
    <source>
        <dbReference type="EMBL" id="AFD00801.1"/>
    </source>
</evidence>
<evidence type="ECO:0000259" key="1">
    <source>
        <dbReference type="Pfam" id="PF00561"/>
    </source>
</evidence>
<dbReference type="Gene3D" id="3.40.50.1820">
    <property type="entry name" value="alpha/beta hydrolase"/>
    <property type="match status" value="1"/>
</dbReference>
<keyword evidence="3" id="KW-1185">Reference proteome</keyword>
<dbReference type="GO" id="GO:0016746">
    <property type="term" value="F:acyltransferase activity"/>
    <property type="evidence" value="ECO:0007669"/>
    <property type="project" value="UniProtKB-KW"/>
</dbReference>